<keyword evidence="2" id="KW-1185">Reference proteome</keyword>
<protein>
    <submittedName>
        <fullName evidence="1">Uncharacterized protein</fullName>
    </submittedName>
</protein>
<accession>A0A4Y2ECB7</accession>
<gene>
    <name evidence="1" type="ORF">AVEN_1168_1</name>
</gene>
<comment type="caution">
    <text evidence="1">The sequence shown here is derived from an EMBL/GenBank/DDBJ whole genome shotgun (WGS) entry which is preliminary data.</text>
</comment>
<reference evidence="1 2" key="1">
    <citation type="journal article" date="2019" name="Sci. Rep.">
        <title>Orb-weaving spider Araneus ventricosus genome elucidates the spidroin gene catalogue.</title>
        <authorList>
            <person name="Kono N."/>
            <person name="Nakamura H."/>
            <person name="Ohtoshi R."/>
            <person name="Moran D.A.P."/>
            <person name="Shinohara A."/>
            <person name="Yoshida Y."/>
            <person name="Fujiwara M."/>
            <person name="Mori M."/>
            <person name="Tomita M."/>
            <person name="Arakawa K."/>
        </authorList>
    </citation>
    <scope>NUCLEOTIDE SEQUENCE [LARGE SCALE GENOMIC DNA]</scope>
</reference>
<organism evidence="1 2">
    <name type="scientific">Araneus ventricosus</name>
    <name type="common">Orbweaver spider</name>
    <name type="synonym">Epeira ventricosa</name>
    <dbReference type="NCBI Taxonomy" id="182803"/>
    <lineage>
        <taxon>Eukaryota</taxon>
        <taxon>Metazoa</taxon>
        <taxon>Ecdysozoa</taxon>
        <taxon>Arthropoda</taxon>
        <taxon>Chelicerata</taxon>
        <taxon>Arachnida</taxon>
        <taxon>Araneae</taxon>
        <taxon>Araneomorphae</taxon>
        <taxon>Entelegynae</taxon>
        <taxon>Araneoidea</taxon>
        <taxon>Araneidae</taxon>
        <taxon>Araneus</taxon>
    </lineage>
</organism>
<proteinExistence type="predicted"/>
<dbReference type="Proteomes" id="UP000499080">
    <property type="component" value="Unassembled WGS sequence"/>
</dbReference>
<dbReference type="EMBL" id="BGPR01000563">
    <property type="protein sequence ID" value="GBM26561.1"/>
    <property type="molecule type" value="Genomic_DNA"/>
</dbReference>
<dbReference type="AlphaFoldDB" id="A0A4Y2ECB7"/>
<evidence type="ECO:0000313" key="1">
    <source>
        <dbReference type="EMBL" id="GBM26561.1"/>
    </source>
</evidence>
<sequence>MHPEELSKLPTNNLFFLKVIRAKASRRLYTGEAECILLFSCRRNLPVTDIAFPSLEAITVHPDQLSFPSYVHLHPKCAIAFSPTPLAALVPNHPWIYNGSHR</sequence>
<name>A0A4Y2ECB7_ARAVE</name>
<evidence type="ECO:0000313" key="2">
    <source>
        <dbReference type="Proteomes" id="UP000499080"/>
    </source>
</evidence>